<feature type="active site" description="Proton donor" evidence="5">
    <location>
        <position position="143"/>
    </location>
</feature>
<evidence type="ECO:0000256" key="4">
    <source>
        <dbReference type="ARBA" id="ARBA00022912"/>
    </source>
</evidence>
<evidence type="ECO:0000313" key="9">
    <source>
        <dbReference type="Proteomes" id="UP000068137"/>
    </source>
</evidence>
<dbReference type="RefSeq" id="WP_053962562.1">
    <property type="nucleotide sequence ID" value="NZ_CP012390.1"/>
</dbReference>
<evidence type="ECO:0000313" key="7">
    <source>
        <dbReference type="EMBL" id="ALE19474.1"/>
    </source>
</evidence>
<dbReference type="CDD" id="cd16343">
    <property type="entry name" value="LMWPTP"/>
    <property type="match status" value="1"/>
</dbReference>
<organism evidence="7 9">
    <name type="scientific">Lawsonella clevelandensis</name>
    <dbReference type="NCBI Taxonomy" id="1528099"/>
    <lineage>
        <taxon>Bacteria</taxon>
        <taxon>Bacillati</taxon>
        <taxon>Actinomycetota</taxon>
        <taxon>Actinomycetes</taxon>
        <taxon>Mycobacteriales</taxon>
        <taxon>Lawsonellaceae</taxon>
        <taxon>Lawsonella</taxon>
    </lineage>
</organism>
<evidence type="ECO:0000256" key="1">
    <source>
        <dbReference type="ARBA" id="ARBA00011063"/>
    </source>
</evidence>
<dbReference type="SUPFAM" id="SSF52788">
    <property type="entry name" value="Phosphotyrosine protein phosphatases I"/>
    <property type="match status" value="1"/>
</dbReference>
<dbReference type="AlphaFoldDB" id="A0A0M3TBZ1"/>
<dbReference type="GO" id="GO:0004725">
    <property type="term" value="F:protein tyrosine phosphatase activity"/>
    <property type="evidence" value="ECO:0007669"/>
    <property type="project" value="UniProtKB-EC"/>
</dbReference>
<proteinExistence type="inferred from homology"/>
<dbReference type="OrthoDB" id="9784339at2"/>
<dbReference type="Pfam" id="PF01451">
    <property type="entry name" value="LMWPc"/>
    <property type="match status" value="1"/>
</dbReference>
<evidence type="ECO:0000256" key="3">
    <source>
        <dbReference type="ARBA" id="ARBA00022801"/>
    </source>
</evidence>
<comment type="similarity">
    <text evidence="1">Belongs to the low molecular weight phosphotyrosine protein phosphatase family.</text>
</comment>
<name>A0A0M3TBZ1_9ACTN</name>
<sequence>MPTPYRILMICTGNICRSIMAEIIVREEAAARGLDPSTIEIRSAGVSTEETGNGIDYRAQGELARAGYPTPVHRAHQATRAELSQADLILAMTTGHVWGLERLCQRFGLHNLPVLLFRTFDDVCNPQRIITTEVADQILDVEDPWYGGPQDFVTTRETLERCAPAIVDYVEQQLSR</sequence>
<evidence type="ECO:0000259" key="6">
    <source>
        <dbReference type="SMART" id="SM00226"/>
    </source>
</evidence>
<dbReference type="EMBL" id="CP012390">
    <property type="protein sequence ID" value="ALE19474.1"/>
    <property type="molecule type" value="Genomic_DNA"/>
</dbReference>
<evidence type="ECO:0000256" key="2">
    <source>
        <dbReference type="ARBA" id="ARBA00013064"/>
    </source>
</evidence>
<dbReference type="EC" id="3.1.3.48" evidence="2"/>
<protein>
    <recommendedName>
        <fullName evidence="2">protein-tyrosine-phosphatase</fullName>
        <ecNumber evidence="2">3.1.3.48</ecNumber>
    </recommendedName>
</protein>
<evidence type="ECO:0000313" key="10">
    <source>
        <dbReference type="Proteomes" id="UP000324288"/>
    </source>
</evidence>
<dbReference type="InterPro" id="IPR017867">
    <property type="entry name" value="Tyr_phospatase_low_mol_wt"/>
</dbReference>
<dbReference type="Proteomes" id="UP000068137">
    <property type="component" value="Chromosome"/>
</dbReference>
<dbReference type="EMBL" id="LR584267">
    <property type="protein sequence ID" value="VHO01691.1"/>
    <property type="molecule type" value="Genomic_DNA"/>
</dbReference>
<feature type="active site" evidence="5">
    <location>
        <position position="17"/>
    </location>
</feature>
<dbReference type="Gene3D" id="3.40.50.2300">
    <property type="match status" value="1"/>
</dbReference>
<dbReference type="PANTHER" id="PTHR11717:SF7">
    <property type="entry name" value="LOW MOLECULAR WEIGHT PHOSPHOTYROSINE PROTEIN PHOSPHATASE"/>
    <property type="match status" value="1"/>
</dbReference>
<gene>
    <name evidence="8" type="primary">ptpA</name>
    <name evidence="7" type="ORF">AL705_08030</name>
    <name evidence="8" type="ORF">LC603019_01618</name>
</gene>
<evidence type="ECO:0000256" key="5">
    <source>
        <dbReference type="PIRSR" id="PIRSR617867-1"/>
    </source>
</evidence>
<keyword evidence="4" id="KW-0904">Protein phosphatase</keyword>
<dbReference type="STRING" id="1528099.AL705_08030"/>
<dbReference type="PANTHER" id="PTHR11717">
    <property type="entry name" value="LOW MOLECULAR WEIGHT PROTEIN TYROSINE PHOSPHATASE"/>
    <property type="match status" value="1"/>
</dbReference>
<dbReference type="InterPro" id="IPR050438">
    <property type="entry name" value="LMW_PTPase"/>
</dbReference>
<dbReference type="PRINTS" id="PR00719">
    <property type="entry name" value="LMWPTPASE"/>
</dbReference>
<dbReference type="SMART" id="SM00226">
    <property type="entry name" value="LMWPc"/>
    <property type="match status" value="1"/>
</dbReference>
<evidence type="ECO:0000313" key="8">
    <source>
        <dbReference type="EMBL" id="VHO01691.1"/>
    </source>
</evidence>
<feature type="domain" description="Phosphotyrosine protein phosphatase I" evidence="6">
    <location>
        <begin position="5"/>
        <end position="169"/>
    </location>
</feature>
<reference evidence="7" key="2">
    <citation type="journal article" date="2016" name="Int. J. Syst. Evol. Microbiol.">
        <title>Lawsonella clevelandensis gen. nov., sp. nov., a new member of the suborder Corynebacterineae isolated from human abscesses.</title>
        <authorList>
            <person name="Bell M.E."/>
            <person name="Bernard K.A."/>
            <person name="Harrington S.M."/>
            <person name="Patel N.B."/>
            <person name="Tucker T.A."/>
            <person name="Metcalfe M.G."/>
            <person name="McQuiston J.R."/>
        </authorList>
    </citation>
    <scope>NUCLEOTIDE SEQUENCE</scope>
    <source>
        <strain evidence="7">X1698</strain>
    </source>
</reference>
<accession>A0A0M3TBZ1</accession>
<dbReference type="InterPro" id="IPR023485">
    <property type="entry name" value="Ptyr_pPase"/>
</dbReference>
<keyword evidence="3" id="KW-0378">Hydrolase</keyword>
<dbReference type="KEGG" id="cbq:AL705_08030"/>
<reference evidence="8 10" key="3">
    <citation type="submission" date="2019-04" db="EMBL/GenBank/DDBJ databases">
        <authorList>
            <person name="Seth-Smith MB H."/>
            <person name="Seth-Smith H."/>
        </authorList>
    </citation>
    <scope>NUCLEOTIDE SEQUENCE [LARGE SCALE GENOMIC DNA]</scope>
    <source>
        <strain evidence="8">USB-603019</strain>
    </source>
</reference>
<dbReference type="Proteomes" id="UP000324288">
    <property type="component" value="Chromosome"/>
</dbReference>
<dbReference type="InterPro" id="IPR036196">
    <property type="entry name" value="Ptyr_pPase_sf"/>
</dbReference>
<keyword evidence="10" id="KW-1185">Reference proteome</keyword>
<feature type="active site" description="Nucleophile" evidence="5">
    <location>
        <position position="11"/>
    </location>
</feature>
<reference evidence="7 9" key="1">
    <citation type="journal article" date="2015" name="Genome Announc.">
        <title>Complete Genome Sequences for Two Strains of a Novel Fastidious, Partially Acid-Fast, Gram-Positive Corynebacterineae Bacterium, Derived from Human Clinical Samples.</title>
        <authorList>
            <person name="Nicholson A.C."/>
            <person name="Bell M."/>
            <person name="Humrighouse B.W."/>
            <person name="McQuiston J.R."/>
        </authorList>
    </citation>
    <scope>NUCLEOTIDE SEQUENCE [LARGE SCALE GENOMIC DNA]</scope>
    <source>
        <strain evidence="7 9">X1698</strain>
    </source>
</reference>